<evidence type="ECO:0000256" key="15">
    <source>
        <dbReference type="SAM" id="Phobius"/>
    </source>
</evidence>
<dbReference type="PROSITE" id="PS50885">
    <property type="entry name" value="HAMP"/>
    <property type="match status" value="1"/>
</dbReference>
<evidence type="ECO:0000256" key="7">
    <source>
        <dbReference type="ARBA" id="ARBA00022692"/>
    </source>
</evidence>
<reference evidence="18 19" key="1">
    <citation type="submission" date="2024-02" db="EMBL/GenBank/DDBJ databases">
        <title>New especies of Spiribacter isolated from saline water.</title>
        <authorList>
            <person name="Leon M.J."/>
            <person name="De La Haba R."/>
            <person name="Sanchez-Porro C."/>
            <person name="Ventosa A."/>
        </authorList>
    </citation>
    <scope>NUCLEOTIDE SEQUENCE [LARGE SCALE GENOMIC DNA]</scope>
    <source>
        <strain evidence="19">ag22IC4-227</strain>
    </source>
</reference>
<dbReference type="InterPro" id="IPR003660">
    <property type="entry name" value="HAMP_dom"/>
</dbReference>
<dbReference type="Gene3D" id="1.10.8.500">
    <property type="entry name" value="HAMP domain in histidine kinase"/>
    <property type="match status" value="1"/>
</dbReference>
<evidence type="ECO:0000256" key="6">
    <source>
        <dbReference type="ARBA" id="ARBA00022679"/>
    </source>
</evidence>
<keyword evidence="5" id="KW-0597">Phosphoprotein</keyword>
<dbReference type="InterPro" id="IPR029095">
    <property type="entry name" value="NarX-like_N"/>
</dbReference>
<evidence type="ECO:0000256" key="13">
    <source>
        <dbReference type="ARBA" id="ARBA00023136"/>
    </source>
</evidence>
<evidence type="ECO:0000256" key="8">
    <source>
        <dbReference type="ARBA" id="ARBA00022741"/>
    </source>
</evidence>
<evidence type="ECO:0000313" key="19">
    <source>
        <dbReference type="Proteomes" id="UP001556653"/>
    </source>
</evidence>
<dbReference type="Pfam" id="PF02518">
    <property type="entry name" value="HATPase_c"/>
    <property type="match status" value="1"/>
</dbReference>
<keyword evidence="4 14" id="KW-0997">Cell inner membrane</keyword>
<keyword evidence="9 14" id="KW-0418">Kinase</keyword>
<dbReference type="InterPro" id="IPR003594">
    <property type="entry name" value="HATPase_dom"/>
</dbReference>
<dbReference type="Gene3D" id="1.20.120.960">
    <property type="entry name" value="Histidine kinase NarX, sensor domain"/>
    <property type="match status" value="1"/>
</dbReference>
<evidence type="ECO:0000256" key="12">
    <source>
        <dbReference type="ARBA" id="ARBA00023012"/>
    </source>
</evidence>
<gene>
    <name evidence="18" type="ORF">V6X64_08250</name>
</gene>
<evidence type="ECO:0000256" key="5">
    <source>
        <dbReference type="ARBA" id="ARBA00022553"/>
    </source>
</evidence>
<evidence type="ECO:0000259" key="17">
    <source>
        <dbReference type="PROSITE" id="PS50885"/>
    </source>
</evidence>
<dbReference type="Pfam" id="PF00672">
    <property type="entry name" value="HAMP"/>
    <property type="match status" value="1"/>
</dbReference>
<dbReference type="PROSITE" id="PS50109">
    <property type="entry name" value="HIS_KIN"/>
    <property type="match status" value="1"/>
</dbReference>
<comment type="subcellular location">
    <subcellularLocation>
        <location evidence="2">Cell inner membrane</location>
        <topology evidence="2">Multi-pass membrane protein</topology>
    </subcellularLocation>
</comment>
<dbReference type="Gene3D" id="1.20.5.1930">
    <property type="match status" value="1"/>
</dbReference>
<comment type="caution">
    <text evidence="18">The sequence shown here is derived from an EMBL/GenBank/DDBJ whole genome shotgun (WGS) entry which is preliminary data.</text>
</comment>
<dbReference type="SMART" id="SM00304">
    <property type="entry name" value="HAMP"/>
    <property type="match status" value="1"/>
</dbReference>
<keyword evidence="6 14" id="KW-0808">Transferase</keyword>
<dbReference type="InterPro" id="IPR042295">
    <property type="entry name" value="NarX-like_N_sf"/>
</dbReference>
<sequence>MTTADVTIGRYSLRLRLALVVIVILCIAFAGMSASVYVAQSARDDAAAINLAGSLRMHSYRIALLLQEDASEARLGLALADFDAILNKPALERALRRSKGRSATRYREIMERWNARLRPLAAGATAADSIAYLDEVDAFAGEINSMVAALQSEAEARVRLLRISQAVGILLTLLLAAFALLQLRNGLIRPLERLLQTMERMSHGDRRARVDRVPNNEIGVVAQHFNSMAATVERLQFNLEAEVDVKTAALRHSNQSLELLYDLSCRLVPLELDRAHLQPLLTRACDVMRLRSAQLTMDNPRAAGNRFTVDAAYPLDANNRSLPEDRAVTLRFVLGDSDPPCGELVVVSDGGKRLSSGDRKLLEAIAERFSRAHAIARAANEQQMLALMEERTMIARELHDSLAQSLSYMNIQVVRLRSQVSDRGWTSPTVDATLDELRDGLNTAYQHLRELLSTFRLRVDEPDLGLALRNTVSEFSRRAPGLDIHLDIREGVSGLRANAGVHLLHIVREALANVVRHARAERATVSIARDLAQNRLLLKIEDDGVGIDTTTVSDNGDHYGLNIMRERALQLGGTWKVEPIGSGGTRVEVGVPF</sequence>
<keyword evidence="8 14" id="KW-0547">Nucleotide-binding</keyword>
<evidence type="ECO:0000256" key="2">
    <source>
        <dbReference type="ARBA" id="ARBA00004429"/>
    </source>
</evidence>
<organism evidence="18 19">
    <name type="scientific">Spiribacter onubensis</name>
    <dbReference type="NCBI Taxonomy" id="3122420"/>
    <lineage>
        <taxon>Bacteria</taxon>
        <taxon>Pseudomonadati</taxon>
        <taxon>Pseudomonadota</taxon>
        <taxon>Gammaproteobacteria</taxon>
        <taxon>Chromatiales</taxon>
        <taxon>Ectothiorhodospiraceae</taxon>
        <taxon>Spiribacter</taxon>
    </lineage>
</organism>
<keyword evidence="12 14" id="KW-0902">Two-component regulatory system</keyword>
<dbReference type="RefSeq" id="WP_367967483.1">
    <property type="nucleotide sequence ID" value="NZ_JBAKFI010000002.1"/>
</dbReference>
<dbReference type="PANTHER" id="PTHR24421">
    <property type="entry name" value="NITRATE/NITRITE SENSOR PROTEIN NARX-RELATED"/>
    <property type="match status" value="1"/>
</dbReference>
<dbReference type="Gene3D" id="3.30.565.10">
    <property type="entry name" value="Histidine kinase-like ATPase, C-terminal domain"/>
    <property type="match status" value="1"/>
</dbReference>
<evidence type="ECO:0000256" key="1">
    <source>
        <dbReference type="ARBA" id="ARBA00000085"/>
    </source>
</evidence>
<dbReference type="CDD" id="cd16917">
    <property type="entry name" value="HATPase_UhpB-NarQ-NarX-like"/>
    <property type="match status" value="1"/>
</dbReference>
<dbReference type="EC" id="2.7.13.3" evidence="14"/>
<evidence type="ECO:0000313" key="18">
    <source>
        <dbReference type="EMBL" id="MEX0386978.1"/>
    </source>
</evidence>
<keyword evidence="10 14" id="KW-0067">ATP-binding</keyword>
<proteinExistence type="predicted"/>
<evidence type="ECO:0000259" key="16">
    <source>
        <dbReference type="PROSITE" id="PS50109"/>
    </source>
</evidence>
<evidence type="ECO:0000256" key="3">
    <source>
        <dbReference type="ARBA" id="ARBA00022475"/>
    </source>
</evidence>
<dbReference type="CDD" id="cd06225">
    <property type="entry name" value="HAMP"/>
    <property type="match status" value="1"/>
</dbReference>
<dbReference type="InterPro" id="IPR036890">
    <property type="entry name" value="HATPase_C_sf"/>
</dbReference>
<keyword evidence="3 14" id="KW-1003">Cell membrane</keyword>
<dbReference type="Pfam" id="PF07730">
    <property type="entry name" value="HisKA_3"/>
    <property type="match status" value="1"/>
</dbReference>
<evidence type="ECO:0000256" key="11">
    <source>
        <dbReference type="ARBA" id="ARBA00022989"/>
    </source>
</evidence>
<keyword evidence="11 15" id="KW-1133">Transmembrane helix</keyword>
<accession>A0ABV3SBY2</accession>
<dbReference type="InterPro" id="IPR016380">
    <property type="entry name" value="Sig_transdc_His_kin_NarX/NarQ"/>
</dbReference>
<dbReference type="EMBL" id="JBAKFJ010000001">
    <property type="protein sequence ID" value="MEX0386978.1"/>
    <property type="molecule type" value="Genomic_DNA"/>
</dbReference>
<dbReference type="PANTHER" id="PTHR24421:SF10">
    <property type="entry name" value="NITRATE_NITRITE SENSOR PROTEIN NARQ"/>
    <property type="match status" value="1"/>
</dbReference>
<feature type="transmembrane region" description="Helical" evidence="15">
    <location>
        <begin position="17"/>
        <end position="39"/>
    </location>
</feature>
<dbReference type="Proteomes" id="UP001556653">
    <property type="component" value="Unassembled WGS sequence"/>
</dbReference>
<dbReference type="InterPro" id="IPR050482">
    <property type="entry name" value="Sensor_HK_TwoCompSys"/>
</dbReference>
<feature type="transmembrane region" description="Helical" evidence="15">
    <location>
        <begin position="160"/>
        <end position="181"/>
    </location>
</feature>
<evidence type="ECO:0000256" key="4">
    <source>
        <dbReference type="ARBA" id="ARBA00022519"/>
    </source>
</evidence>
<evidence type="ECO:0000256" key="10">
    <source>
        <dbReference type="ARBA" id="ARBA00022840"/>
    </source>
</evidence>
<comment type="catalytic activity">
    <reaction evidence="1 14">
        <text>ATP + protein L-histidine = ADP + protein N-phospho-L-histidine.</text>
        <dbReference type="EC" id="2.7.13.3"/>
    </reaction>
</comment>
<dbReference type="CDD" id="cd19408">
    <property type="entry name" value="NarX_NarQ_sensor"/>
    <property type="match status" value="1"/>
</dbReference>
<dbReference type="InterPro" id="IPR005467">
    <property type="entry name" value="His_kinase_dom"/>
</dbReference>
<dbReference type="PIRSF" id="PIRSF003167">
    <property type="entry name" value="STHK_NarX/NarQ"/>
    <property type="match status" value="1"/>
</dbReference>
<dbReference type="SMART" id="SM00387">
    <property type="entry name" value="HATPase_c"/>
    <property type="match status" value="1"/>
</dbReference>
<keyword evidence="19" id="KW-1185">Reference proteome</keyword>
<dbReference type="InterPro" id="IPR011712">
    <property type="entry name" value="Sig_transdc_His_kin_sub3_dim/P"/>
</dbReference>
<name>A0ABV3SBY2_9GAMM</name>
<evidence type="ECO:0000256" key="9">
    <source>
        <dbReference type="ARBA" id="ARBA00022777"/>
    </source>
</evidence>
<dbReference type="SUPFAM" id="SSF55874">
    <property type="entry name" value="ATPase domain of HSP90 chaperone/DNA topoisomerase II/histidine kinase"/>
    <property type="match status" value="1"/>
</dbReference>
<dbReference type="SUPFAM" id="SSF158472">
    <property type="entry name" value="HAMP domain-like"/>
    <property type="match status" value="1"/>
</dbReference>
<protein>
    <recommendedName>
        <fullName evidence="14">Sensor protein</fullName>
        <ecNumber evidence="14">2.7.13.3</ecNumber>
    </recommendedName>
</protein>
<keyword evidence="13 14" id="KW-0472">Membrane</keyword>
<feature type="domain" description="HAMP" evidence="17">
    <location>
        <begin position="185"/>
        <end position="237"/>
    </location>
</feature>
<evidence type="ECO:0000256" key="14">
    <source>
        <dbReference type="PIRNR" id="PIRNR003167"/>
    </source>
</evidence>
<dbReference type="Pfam" id="PF13675">
    <property type="entry name" value="PilJ"/>
    <property type="match status" value="1"/>
</dbReference>
<feature type="domain" description="Histidine kinase" evidence="16">
    <location>
        <begin position="393"/>
        <end position="593"/>
    </location>
</feature>
<keyword evidence="7 15" id="KW-0812">Transmembrane</keyword>